<protein>
    <submittedName>
        <fullName evidence="1">Uncharacterized protein</fullName>
    </submittedName>
</protein>
<proteinExistence type="predicted"/>
<sequence>MSNLKGQLSIRTDGSQDDLIQLLDWFAHDDALRGHVHPRPVLVRDEQMGDLYDVLMVAVGTGGLAPALARSLTTWLAHRRSDITITVARDDVCIEIDAKRAKSDAVISQIQFLIDPPAPPR</sequence>
<organism evidence="1 2">
    <name type="scientific">Nocardia aurea</name>
    <dbReference type="NCBI Taxonomy" id="2144174"/>
    <lineage>
        <taxon>Bacteria</taxon>
        <taxon>Bacillati</taxon>
        <taxon>Actinomycetota</taxon>
        <taxon>Actinomycetes</taxon>
        <taxon>Mycobacteriales</taxon>
        <taxon>Nocardiaceae</taxon>
        <taxon>Nocardia</taxon>
    </lineage>
</organism>
<dbReference type="Pfam" id="PF19953">
    <property type="entry name" value="EACC1"/>
    <property type="match status" value="1"/>
</dbReference>
<keyword evidence="2" id="KW-1185">Reference proteome</keyword>
<dbReference type="EMBL" id="JBFAKC010000029">
    <property type="protein sequence ID" value="MEV0712868.1"/>
    <property type="molecule type" value="Genomic_DNA"/>
</dbReference>
<dbReference type="RefSeq" id="WP_357790252.1">
    <property type="nucleotide sequence ID" value="NZ_JBFAKC010000029.1"/>
</dbReference>
<dbReference type="Proteomes" id="UP001551695">
    <property type="component" value="Unassembled WGS sequence"/>
</dbReference>
<evidence type="ECO:0000313" key="2">
    <source>
        <dbReference type="Proteomes" id="UP001551695"/>
    </source>
</evidence>
<comment type="caution">
    <text evidence="1">The sequence shown here is derived from an EMBL/GenBank/DDBJ whole genome shotgun (WGS) entry which is preliminary data.</text>
</comment>
<gene>
    <name evidence="1" type="ORF">AB0I48_35475</name>
</gene>
<name>A0ABV3G593_9NOCA</name>
<accession>A0ABV3G593</accession>
<evidence type="ECO:0000313" key="1">
    <source>
        <dbReference type="EMBL" id="MEV0712868.1"/>
    </source>
</evidence>
<reference evidence="1 2" key="1">
    <citation type="submission" date="2024-06" db="EMBL/GenBank/DDBJ databases">
        <title>The Natural Products Discovery Center: Release of the First 8490 Sequenced Strains for Exploring Actinobacteria Biosynthetic Diversity.</title>
        <authorList>
            <person name="Kalkreuter E."/>
            <person name="Kautsar S.A."/>
            <person name="Yang D."/>
            <person name="Bader C.D."/>
            <person name="Teijaro C.N."/>
            <person name="Fluegel L."/>
            <person name="Davis C.M."/>
            <person name="Simpson J.R."/>
            <person name="Lauterbach L."/>
            <person name="Steele A.D."/>
            <person name="Gui C."/>
            <person name="Meng S."/>
            <person name="Li G."/>
            <person name="Viehrig K."/>
            <person name="Ye F."/>
            <person name="Su P."/>
            <person name="Kiefer A.F."/>
            <person name="Nichols A."/>
            <person name="Cepeda A.J."/>
            <person name="Yan W."/>
            <person name="Fan B."/>
            <person name="Jiang Y."/>
            <person name="Adhikari A."/>
            <person name="Zheng C.-J."/>
            <person name="Schuster L."/>
            <person name="Cowan T.M."/>
            <person name="Smanski M.J."/>
            <person name="Chevrette M.G."/>
            <person name="De Carvalho L.P.S."/>
            <person name="Shen B."/>
        </authorList>
    </citation>
    <scope>NUCLEOTIDE SEQUENCE [LARGE SCALE GENOMIC DNA]</scope>
    <source>
        <strain evidence="1 2">NPDC050403</strain>
    </source>
</reference>
<dbReference type="InterPro" id="IPR045428">
    <property type="entry name" value="EACC1"/>
</dbReference>